<gene>
    <name evidence="1" type="ORF">FNL38_107214</name>
</gene>
<dbReference type="AlphaFoldDB" id="A0A652YKA1"/>
<organism evidence="1">
    <name type="scientific">Nocardia globerula</name>
    <dbReference type="NCBI Taxonomy" id="1818"/>
    <lineage>
        <taxon>Bacteria</taxon>
        <taxon>Bacillati</taxon>
        <taxon>Actinomycetota</taxon>
        <taxon>Actinomycetes</taxon>
        <taxon>Mycobacteriales</taxon>
        <taxon>Nocardiaceae</taxon>
        <taxon>Nocardia</taxon>
    </lineage>
</organism>
<dbReference type="EMBL" id="VNIQ01000007">
    <property type="protein sequence ID" value="TYQ01792.1"/>
    <property type="molecule type" value="Genomic_DNA"/>
</dbReference>
<name>A0A652YKA1_NOCGL</name>
<reference evidence="1" key="1">
    <citation type="submission" date="2019-07" db="EMBL/GenBank/DDBJ databases">
        <title>Genomic Encyclopedia of Type Strains, Phase IV (KMG-IV): sequencing the most valuable type-strain genomes for metagenomic binning, comparative biology and taxonomic classification.</title>
        <authorList>
            <person name="Goeker M."/>
        </authorList>
    </citation>
    <scope>NUCLEOTIDE SEQUENCE</scope>
    <source>
        <strain evidence="1">DSM 44596</strain>
    </source>
</reference>
<sequence>MPLNGILAVVNSLVTLGLANTVATIGGSVANVNIVQ</sequence>
<accession>A0A652YKA1</accession>
<proteinExistence type="predicted"/>
<comment type="caution">
    <text evidence="1">The sequence shown here is derived from an EMBL/GenBank/DDBJ whole genome shotgun (WGS) entry which is preliminary data.</text>
</comment>
<evidence type="ECO:0000313" key="1">
    <source>
        <dbReference type="EMBL" id="TYQ01792.1"/>
    </source>
</evidence>
<protein>
    <submittedName>
        <fullName evidence="1">Uncharacterized protein</fullName>
    </submittedName>
</protein>